<evidence type="ECO:0000313" key="3">
    <source>
        <dbReference type="Proteomes" id="UP000247810"/>
    </source>
</evidence>
<name>A0A319D3A1_9EURO</name>
<dbReference type="Proteomes" id="UP000247810">
    <property type="component" value="Unassembled WGS sequence"/>
</dbReference>
<protein>
    <submittedName>
        <fullName evidence="2">Uncharacterized protein</fullName>
    </submittedName>
</protein>
<keyword evidence="3" id="KW-1185">Reference proteome</keyword>
<reference evidence="2 3" key="1">
    <citation type="submission" date="2018-02" db="EMBL/GenBank/DDBJ databases">
        <title>The genomes of Aspergillus section Nigri reveals drivers in fungal speciation.</title>
        <authorList>
            <consortium name="DOE Joint Genome Institute"/>
            <person name="Vesth T.C."/>
            <person name="Nybo J."/>
            <person name="Theobald S."/>
            <person name="Brandl J."/>
            <person name="Frisvad J.C."/>
            <person name="Nielsen K.F."/>
            <person name="Lyhne E.K."/>
            <person name="Kogle M.E."/>
            <person name="Kuo A."/>
            <person name="Riley R."/>
            <person name="Clum A."/>
            <person name="Nolan M."/>
            <person name="Lipzen A."/>
            <person name="Salamov A."/>
            <person name="Henrissat B."/>
            <person name="Wiebenga A."/>
            <person name="De vries R.P."/>
            <person name="Grigoriev I.V."/>
            <person name="Mortensen U.H."/>
            <person name="Andersen M.R."/>
            <person name="Baker S.E."/>
        </authorList>
    </citation>
    <scope>NUCLEOTIDE SEQUENCE [LARGE SCALE GENOMIC DNA]</scope>
    <source>
        <strain evidence="2 3">CBS 707.79</strain>
    </source>
</reference>
<feature type="region of interest" description="Disordered" evidence="1">
    <location>
        <begin position="30"/>
        <end position="53"/>
    </location>
</feature>
<dbReference type="AlphaFoldDB" id="A0A319D3A1"/>
<dbReference type="VEuPathDB" id="FungiDB:BO71DRAFT_44305"/>
<evidence type="ECO:0000256" key="1">
    <source>
        <dbReference type="SAM" id="MobiDB-lite"/>
    </source>
</evidence>
<feature type="compositionally biased region" description="Polar residues" evidence="1">
    <location>
        <begin position="36"/>
        <end position="53"/>
    </location>
</feature>
<evidence type="ECO:0000313" key="2">
    <source>
        <dbReference type="EMBL" id="PYH91629.1"/>
    </source>
</evidence>
<dbReference type="EMBL" id="KZ825939">
    <property type="protein sequence ID" value="PYH91629.1"/>
    <property type="molecule type" value="Genomic_DNA"/>
</dbReference>
<gene>
    <name evidence="2" type="ORF">BO71DRAFT_44305</name>
</gene>
<sequence>MPSGGANEPLQIRVALSIPTFRQAGRRWALQEPVANRQSSPRGSKSNYRTSSRVGLIGDRPGYASSSYRLDVGWAWKNPGGGCDTSRVRSASDAMDDRDYQTRVRFSVPWMLWRPRVMFQLRMVPECEETIPEDCWVEGGRRVLPVHQDPEV</sequence>
<accession>A0A319D3A1</accession>
<organism evidence="2 3">
    <name type="scientific">Aspergillus ellipticus CBS 707.79</name>
    <dbReference type="NCBI Taxonomy" id="1448320"/>
    <lineage>
        <taxon>Eukaryota</taxon>
        <taxon>Fungi</taxon>
        <taxon>Dikarya</taxon>
        <taxon>Ascomycota</taxon>
        <taxon>Pezizomycotina</taxon>
        <taxon>Eurotiomycetes</taxon>
        <taxon>Eurotiomycetidae</taxon>
        <taxon>Eurotiales</taxon>
        <taxon>Aspergillaceae</taxon>
        <taxon>Aspergillus</taxon>
        <taxon>Aspergillus subgen. Circumdati</taxon>
    </lineage>
</organism>
<proteinExistence type="predicted"/>